<comment type="subcellular location">
    <subcellularLocation>
        <location evidence="2">Membrane</location>
        <topology evidence="2">Multi-pass membrane protein</topology>
    </subcellularLocation>
</comment>
<dbReference type="EMBL" id="AP024233">
    <property type="protein sequence ID" value="BCO08733.1"/>
    <property type="molecule type" value="Genomic_DNA"/>
</dbReference>
<dbReference type="CDD" id="cd00082">
    <property type="entry name" value="HisKA"/>
    <property type="match status" value="1"/>
</dbReference>
<dbReference type="KEGG" id="ddu:GF1_11090"/>
<dbReference type="AlphaFoldDB" id="A0A915TZN8"/>
<proteinExistence type="predicted"/>
<accession>A0A915TZN8</accession>
<dbReference type="GO" id="GO:0000155">
    <property type="term" value="F:phosphorelay sensor kinase activity"/>
    <property type="evidence" value="ECO:0007669"/>
    <property type="project" value="InterPro"/>
</dbReference>
<keyword evidence="16" id="KW-1185">Reference proteome</keyword>
<dbReference type="GO" id="GO:0016020">
    <property type="term" value="C:membrane"/>
    <property type="evidence" value="ECO:0007669"/>
    <property type="project" value="UniProtKB-SubCell"/>
</dbReference>
<dbReference type="InterPro" id="IPR003661">
    <property type="entry name" value="HisK_dim/P_dom"/>
</dbReference>
<dbReference type="EC" id="2.7.13.3" evidence="3"/>
<keyword evidence="12 13" id="KW-0472">Membrane</keyword>
<dbReference type="Pfam" id="PF00512">
    <property type="entry name" value="HisKA"/>
    <property type="match status" value="1"/>
</dbReference>
<dbReference type="InterPro" id="IPR038318">
    <property type="entry name" value="KdpD_sf"/>
</dbReference>
<evidence type="ECO:0000313" key="15">
    <source>
        <dbReference type="EMBL" id="BCO08733.1"/>
    </source>
</evidence>
<evidence type="ECO:0000256" key="13">
    <source>
        <dbReference type="SAM" id="Phobius"/>
    </source>
</evidence>
<dbReference type="RefSeq" id="WP_267928633.1">
    <property type="nucleotide sequence ID" value="NZ_AP024233.1"/>
</dbReference>
<dbReference type="Proteomes" id="UP001063350">
    <property type="component" value="Chromosome"/>
</dbReference>
<sequence length="215" mass="24074">MKTYTTEKRYKILIIGAMVISITLLHLSFSHDSARSHVVARELYFLPVILSGFWFGLRGGLLTSLAVTAFYLPYSLFHWQGLTADDLDRILEIILFTVVGVTVGILQDRQRARAREKIEALRAMAGSVAHEMNSPLFVAMGTLELLKDDFDRESEPYLELQHTLKNLKELKTLIRKISRIDRYTPMDYDGSSVILDLSGSGPAEPAALQGTRGTG</sequence>
<evidence type="ECO:0000256" key="11">
    <source>
        <dbReference type="ARBA" id="ARBA00023012"/>
    </source>
</evidence>
<keyword evidence="8" id="KW-0418">Kinase</keyword>
<reference evidence="15" key="1">
    <citation type="submission" date="2020-12" db="EMBL/GenBank/DDBJ databases">
        <title>Desulfobium dissulfuricans gen. nov., sp. nov., a novel mesophilic, sulfate-reducing bacterium isolated from a deep-sea hydrothermal vent.</title>
        <authorList>
            <person name="Hashimoto Y."/>
            <person name="Tame A."/>
            <person name="Sawayama S."/>
            <person name="Miyazaki J."/>
            <person name="Takai K."/>
            <person name="Nakagawa S."/>
        </authorList>
    </citation>
    <scope>NUCLEOTIDE SEQUENCE</scope>
    <source>
        <strain evidence="15">GF1</strain>
    </source>
</reference>
<dbReference type="GO" id="GO:0005524">
    <property type="term" value="F:ATP binding"/>
    <property type="evidence" value="ECO:0007669"/>
    <property type="project" value="UniProtKB-KW"/>
</dbReference>
<evidence type="ECO:0000256" key="4">
    <source>
        <dbReference type="ARBA" id="ARBA00022553"/>
    </source>
</evidence>
<keyword evidence="9" id="KW-0067">ATP-binding</keyword>
<evidence type="ECO:0000256" key="9">
    <source>
        <dbReference type="ARBA" id="ARBA00022840"/>
    </source>
</evidence>
<keyword evidence="11" id="KW-0902">Two-component regulatory system</keyword>
<evidence type="ECO:0000256" key="2">
    <source>
        <dbReference type="ARBA" id="ARBA00004141"/>
    </source>
</evidence>
<dbReference type="SUPFAM" id="SSF47384">
    <property type="entry name" value="Homodimeric domain of signal transducing histidine kinase"/>
    <property type="match status" value="1"/>
</dbReference>
<comment type="catalytic activity">
    <reaction evidence="1">
        <text>ATP + protein L-histidine = ADP + protein N-phospho-L-histidine.</text>
        <dbReference type="EC" id="2.7.13.3"/>
    </reaction>
</comment>
<evidence type="ECO:0000256" key="3">
    <source>
        <dbReference type="ARBA" id="ARBA00012438"/>
    </source>
</evidence>
<evidence type="ECO:0000256" key="10">
    <source>
        <dbReference type="ARBA" id="ARBA00022989"/>
    </source>
</evidence>
<feature type="domain" description="Signal transduction histidine kinase dimerisation/phosphoacceptor" evidence="14">
    <location>
        <begin position="120"/>
        <end position="183"/>
    </location>
</feature>
<feature type="transmembrane region" description="Helical" evidence="13">
    <location>
        <begin position="90"/>
        <end position="107"/>
    </location>
</feature>
<evidence type="ECO:0000256" key="5">
    <source>
        <dbReference type="ARBA" id="ARBA00022679"/>
    </source>
</evidence>
<evidence type="ECO:0000259" key="14">
    <source>
        <dbReference type="SMART" id="SM00388"/>
    </source>
</evidence>
<feature type="transmembrane region" description="Helical" evidence="13">
    <location>
        <begin position="12"/>
        <end position="31"/>
    </location>
</feature>
<gene>
    <name evidence="15" type="ORF">GF1_11090</name>
</gene>
<keyword evidence="7" id="KW-0547">Nucleotide-binding</keyword>
<dbReference type="InterPro" id="IPR036097">
    <property type="entry name" value="HisK_dim/P_sf"/>
</dbReference>
<organism evidence="15 16">
    <name type="scientific">Desulfolithobacter dissulfuricans</name>
    <dbReference type="NCBI Taxonomy" id="2795293"/>
    <lineage>
        <taxon>Bacteria</taxon>
        <taxon>Pseudomonadati</taxon>
        <taxon>Thermodesulfobacteriota</taxon>
        <taxon>Desulfobulbia</taxon>
        <taxon>Desulfobulbales</taxon>
        <taxon>Desulfobulbaceae</taxon>
        <taxon>Desulfolithobacter</taxon>
    </lineage>
</organism>
<evidence type="ECO:0000256" key="7">
    <source>
        <dbReference type="ARBA" id="ARBA00022741"/>
    </source>
</evidence>
<name>A0A915TZN8_9BACT</name>
<evidence type="ECO:0000256" key="12">
    <source>
        <dbReference type="ARBA" id="ARBA00023136"/>
    </source>
</evidence>
<evidence type="ECO:0000256" key="6">
    <source>
        <dbReference type="ARBA" id="ARBA00022692"/>
    </source>
</evidence>
<keyword evidence="5" id="KW-0808">Transferase</keyword>
<dbReference type="Gene3D" id="1.10.287.130">
    <property type="match status" value="1"/>
</dbReference>
<keyword evidence="10 13" id="KW-1133">Transmembrane helix</keyword>
<protein>
    <recommendedName>
        <fullName evidence="3">histidine kinase</fullName>
        <ecNumber evidence="3">2.7.13.3</ecNumber>
    </recommendedName>
</protein>
<evidence type="ECO:0000313" key="16">
    <source>
        <dbReference type="Proteomes" id="UP001063350"/>
    </source>
</evidence>
<dbReference type="Pfam" id="PF13493">
    <property type="entry name" value="DUF4118"/>
    <property type="match status" value="1"/>
</dbReference>
<evidence type="ECO:0000256" key="1">
    <source>
        <dbReference type="ARBA" id="ARBA00000085"/>
    </source>
</evidence>
<dbReference type="Gene3D" id="1.20.120.620">
    <property type="entry name" value="Backbone structure of the membrane domain of e. Coli histidine kinase receptor kdpd"/>
    <property type="match status" value="1"/>
</dbReference>
<keyword evidence="4" id="KW-0597">Phosphoprotein</keyword>
<keyword evidence="6 13" id="KW-0812">Transmembrane</keyword>
<evidence type="ECO:0000256" key="8">
    <source>
        <dbReference type="ARBA" id="ARBA00022777"/>
    </source>
</evidence>
<feature type="transmembrane region" description="Helical" evidence="13">
    <location>
        <begin position="43"/>
        <end position="70"/>
    </location>
</feature>
<dbReference type="InterPro" id="IPR025201">
    <property type="entry name" value="KdpD_TM"/>
</dbReference>
<dbReference type="SMART" id="SM00388">
    <property type="entry name" value="HisKA"/>
    <property type="match status" value="1"/>
</dbReference>